<sequence>MLTHITKSPHITPPSLQPLSTHLLPPATTPLTAHSPAECAGGRPNTHSEGSLLGWVLSYDGVEQSGTHRVGGGVGPPHYYMAHLKMAGVWRVMHEVMRQRPSRPDWRSKEEGGAVRPNCAAHLSLYLTNCDSVVCSAHLHMQGAGLTLEIAFLTMEKFFSINLLSSLSRTPLSLSAPIIFLSCSMSLRCHHPVLYSVGHTQQY</sequence>
<feature type="compositionally biased region" description="Low complexity" evidence="1">
    <location>
        <begin position="18"/>
        <end position="37"/>
    </location>
</feature>
<organism evidence="2 3">
    <name type="scientific">Portunus trituberculatus</name>
    <name type="common">Swimming crab</name>
    <name type="synonym">Neptunus trituberculatus</name>
    <dbReference type="NCBI Taxonomy" id="210409"/>
    <lineage>
        <taxon>Eukaryota</taxon>
        <taxon>Metazoa</taxon>
        <taxon>Ecdysozoa</taxon>
        <taxon>Arthropoda</taxon>
        <taxon>Crustacea</taxon>
        <taxon>Multicrustacea</taxon>
        <taxon>Malacostraca</taxon>
        <taxon>Eumalacostraca</taxon>
        <taxon>Eucarida</taxon>
        <taxon>Decapoda</taxon>
        <taxon>Pleocyemata</taxon>
        <taxon>Brachyura</taxon>
        <taxon>Eubrachyura</taxon>
        <taxon>Portunoidea</taxon>
        <taxon>Portunidae</taxon>
        <taxon>Portuninae</taxon>
        <taxon>Portunus</taxon>
    </lineage>
</organism>
<comment type="caution">
    <text evidence="2">The sequence shown here is derived from an EMBL/GenBank/DDBJ whole genome shotgun (WGS) entry which is preliminary data.</text>
</comment>
<evidence type="ECO:0000313" key="2">
    <source>
        <dbReference type="EMBL" id="MPC10131.1"/>
    </source>
</evidence>
<accession>A0A5B7CMS4</accession>
<dbReference type="Proteomes" id="UP000324222">
    <property type="component" value="Unassembled WGS sequence"/>
</dbReference>
<gene>
    <name evidence="2" type="ORF">E2C01_002760</name>
</gene>
<reference evidence="2 3" key="1">
    <citation type="submission" date="2019-05" db="EMBL/GenBank/DDBJ databases">
        <title>Another draft genome of Portunus trituberculatus and its Hox gene families provides insights of decapod evolution.</title>
        <authorList>
            <person name="Jeong J.-H."/>
            <person name="Song I."/>
            <person name="Kim S."/>
            <person name="Choi T."/>
            <person name="Kim D."/>
            <person name="Ryu S."/>
            <person name="Kim W."/>
        </authorList>
    </citation>
    <scope>NUCLEOTIDE SEQUENCE [LARGE SCALE GENOMIC DNA]</scope>
    <source>
        <tissue evidence="2">Muscle</tissue>
    </source>
</reference>
<evidence type="ECO:0000256" key="1">
    <source>
        <dbReference type="SAM" id="MobiDB-lite"/>
    </source>
</evidence>
<evidence type="ECO:0000313" key="3">
    <source>
        <dbReference type="Proteomes" id="UP000324222"/>
    </source>
</evidence>
<keyword evidence="3" id="KW-1185">Reference proteome</keyword>
<protein>
    <submittedName>
        <fullName evidence="2">Uncharacterized protein</fullName>
    </submittedName>
</protein>
<dbReference type="AlphaFoldDB" id="A0A5B7CMS4"/>
<name>A0A5B7CMS4_PORTR</name>
<feature type="region of interest" description="Disordered" evidence="1">
    <location>
        <begin position="1"/>
        <end position="45"/>
    </location>
</feature>
<proteinExistence type="predicted"/>
<dbReference type="EMBL" id="VSRR010000102">
    <property type="protein sequence ID" value="MPC10131.1"/>
    <property type="molecule type" value="Genomic_DNA"/>
</dbReference>